<dbReference type="AlphaFoldDB" id="A0A4Q4SG23"/>
<gene>
    <name evidence="1" type="ORF">AA0113_g4058</name>
</gene>
<evidence type="ECO:0000313" key="2">
    <source>
        <dbReference type="Proteomes" id="UP000293823"/>
    </source>
</evidence>
<proteinExistence type="predicted"/>
<accession>A0A4Q4SG23</accession>
<dbReference type="EMBL" id="PEJP01000013">
    <property type="protein sequence ID" value="RYO69490.1"/>
    <property type="molecule type" value="Genomic_DNA"/>
</dbReference>
<protein>
    <submittedName>
        <fullName evidence="1">Uncharacterized protein</fullName>
    </submittedName>
</protein>
<dbReference type="Proteomes" id="UP000293823">
    <property type="component" value="Unassembled WGS sequence"/>
</dbReference>
<organism evidence="1 2">
    <name type="scientific">Alternaria arborescens</name>
    <dbReference type="NCBI Taxonomy" id="156630"/>
    <lineage>
        <taxon>Eukaryota</taxon>
        <taxon>Fungi</taxon>
        <taxon>Dikarya</taxon>
        <taxon>Ascomycota</taxon>
        <taxon>Pezizomycotina</taxon>
        <taxon>Dothideomycetes</taxon>
        <taxon>Pleosporomycetidae</taxon>
        <taxon>Pleosporales</taxon>
        <taxon>Pleosporineae</taxon>
        <taxon>Pleosporaceae</taxon>
        <taxon>Alternaria</taxon>
        <taxon>Alternaria sect. Alternaria</taxon>
    </lineage>
</organism>
<evidence type="ECO:0000313" key="1">
    <source>
        <dbReference type="EMBL" id="RYO69490.1"/>
    </source>
</evidence>
<reference evidence="2" key="1">
    <citation type="journal article" date="2019" name="bioRxiv">
        <title>Genomics, evolutionary history and diagnostics of the Alternaria alternata species group including apple and Asian pear pathotypes.</title>
        <authorList>
            <person name="Armitage A.D."/>
            <person name="Cockerton H.M."/>
            <person name="Sreenivasaprasad S."/>
            <person name="Woodhall J.W."/>
            <person name="Lane C.R."/>
            <person name="Harrison R.J."/>
            <person name="Clarkson J.P."/>
        </authorList>
    </citation>
    <scope>NUCLEOTIDE SEQUENCE [LARGE SCALE GENOMIC DNA]</scope>
    <source>
        <strain evidence="2">RGR 97.0016</strain>
    </source>
</reference>
<sequence>MPVFSIVSDNTQGKHAHTCGHWGVMLSEVERHMEQFKLEIPKRLTEDADKLAIKDFESIYEATSH</sequence>
<name>A0A4Q4SG23_9PLEO</name>
<keyword evidence="2" id="KW-1185">Reference proteome</keyword>
<dbReference type="OrthoDB" id="3693124at2759"/>
<comment type="caution">
    <text evidence="1">The sequence shown here is derived from an EMBL/GenBank/DDBJ whole genome shotgun (WGS) entry which is preliminary data.</text>
</comment>